<evidence type="ECO:0008006" key="2">
    <source>
        <dbReference type="Google" id="ProtNLM"/>
    </source>
</evidence>
<proteinExistence type="predicted"/>
<reference evidence="1" key="1">
    <citation type="submission" date="2018-05" db="EMBL/GenBank/DDBJ databases">
        <authorList>
            <person name="Lanie J.A."/>
            <person name="Ng W.-L."/>
            <person name="Kazmierczak K.M."/>
            <person name="Andrzejewski T.M."/>
            <person name="Davidsen T.M."/>
            <person name="Wayne K.J."/>
            <person name="Tettelin H."/>
            <person name="Glass J.I."/>
            <person name="Rusch D."/>
            <person name="Podicherti R."/>
            <person name="Tsui H.-C.T."/>
            <person name="Winkler M.E."/>
        </authorList>
    </citation>
    <scope>NUCLEOTIDE SEQUENCE</scope>
</reference>
<feature type="non-terminal residue" evidence="1">
    <location>
        <position position="112"/>
    </location>
</feature>
<dbReference type="EMBL" id="UINC01038085">
    <property type="protein sequence ID" value="SVB34557.1"/>
    <property type="molecule type" value="Genomic_DNA"/>
</dbReference>
<dbReference type="AlphaFoldDB" id="A0A382DA85"/>
<evidence type="ECO:0000313" key="1">
    <source>
        <dbReference type="EMBL" id="SVB34557.1"/>
    </source>
</evidence>
<dbReference type="SUPFAM" id="SSF51182">
    <property type="entry name" value="RmlC-like cupins"/>
    <property type="match status" value="1"/>
</dbReference>
<gene>
    <name evidence="1" type="ORF">METZ01_LOCUS187411</name>
</gene>
<organism evidence="1">
    <name type="scientific">marine metagenome</name>
    <dbReference type="NCBI Taxonomy" id="408172"/>
    <lineage>
        <taxon>unclassified sequences</taxon>
        <taxon>metagenomes</taxon>
        <taxon>ecological metagenomes</taxon>
    </lineage>
</organism>
<sequence>MAGINKIDFSNAEIMTPDKTKVETVEVGATKVARITAQPGWVWEECIKPVAGTDSCQAHHLGIIREGQLKVMHEDGSEDILNPGDVYEVRPGHHAEVVSEVPCLMVEFNSQA</sequence>
<dbReference type="CDD" id="cd06990">
    <property type="entry name" value="cupin_DUF861"/>
    <property type="match status" value="1"/>
</dbReference>
<accession>A0A382DA85</accession>
<dbReference type="InterPro" id="IPR011051">
    <property type="entry name" value="RmlC_Cupin_sf"/>
</dbReference>
<protein>
    <recommendedName>
        <fullName evidence="2">Cupin 2 conserved barrel domain-containing protein</fullName>
    </recommendedName>
</protein>
<name>A0A382DA85_9ZZZZ</name>